<gene>
    <name evidence="2" type="ordered locus">CLL_A0961</name>
</gene>
<reference evidence="2" key="1">
    <citation type="submission" date="2009-06" db="EMBL/GenBank/DDBJ databases">
        <authorList>
            <consortium name="US DOE Joint Genome Institute (JGI-PGF)"/>
            <person name="Lucas S."/>
            <person name="Copeland A."/>
            <person name="Lapidus A."/>
            <person name="Glavina del Rio T."/>
            <person name="Dalin E."/>
            <person name="Tice H."/>
            <person name="Bruce D."/>
            <person name="Goodwin L."/>
            <person name="Pitluck S."/>
            <person name="Kyrpides N."/>
            <person name="Mavromatis K."/>
            <person name="Ivanova N."/>
            <person name="Saunders E."/>
            <person name="Brettin T."/>
            <person name="Detter J.C."/>
            <person name="Han C."/>
            <person name="Larimer F."/>
            <person name="Land M."/>
            <person name="Hauser L."/>
            <person name="Markowitz V."/>
            <person name="Cheng J.-F."/>
            <person name="Hugenholtz P."/>
            <person name="Woyke T."/>
            <person name="Wu D."/>
            <person name="Gronow S."/>
            <person name="Klenk H.-P."/>
            <person name="Eisen J.A."/>
        </authorList>
    </citation>
    <scope>NUCLEOTIDE SEQUENCE</scope>
    <source>
        <strain evidence="2">Eklund 17B</strain>
    </source>
</reference>
<evidence type="ECO:0000313" key="2">
    <source>
        <dbReference type="EMBL" id="ACD23819.1"/>
    </source>
</evidence>
<reference evidence="2" key="2">
    <citation type="submission" date="2009-08" db="EMBL/GenBank/DDBJ databases">
        <authorList>
            <person name="Shrivastava S."/>
            <person name="Brinkac L.M."/>
            <person name="Dodson R.J."/>
            <person name="Harkins D.M."/>
            <person name="Durkin A.S."/>
            <person name="Sutton G."/>
        </authorList>
    </citation>
    <scope>NUCLEOTIDE SEQUENCE</scope>
    <source>
        <strain evidence="2">Eklund 17B</strain>
    </source>
</reference>
<dbReference type="AlphaFoldDB" id="B2TMH4"/>
<dbReference type="KEGG" id="cbk:CLL_A0961"/>
<keyword evidence="1" id="KW-0472">Membrane</keyword>
<proteinExistence type="predicted"/>
<keyword evidence="1" id="KW-0812">Transmembrane</keyword>
<name>B2TMH4_CLOBB</name>
<feature type="transmembrane region" description="Helical" evidence="1">
    <location>
        <begin position="31"/>
        <end position="54"/>
    </location>
</feature>
<accession>B2TMH4</accession>
<evidence type="ECO:0000256" key="1">
    <source>
        <dbReference type="SAM" id="Phobius"/>
    </source>
</evidence>
<dbReference type="PATRIC" id="fig|935198.13.peg.912"/>
<protein>
    <submittedName>
        <fullName evidence="2">Uncharacterized protein</fullName>
    </submittedName>
</protein>
<accession>U4PDP9</accession>
<dbReference type="HOGENOM" id="CLU_1472744_0_0_9"/>
<dbReference type="EMBL" id="CP001056">
    <property type="protein sequence ID" value="ACD23819.1"/>
    <property type="molecule type" value="Genomic_DNA"/>
</dbReference>
<sequence>MTIEEIKQQLDFLSDKIDLINVNLQFNITTFLAILSIALVIAGTSSVILAKYLFNKRFDIEIKKIDDKIKQMLIDEPPILSVTNTIISLTLNIEQEDNGKTIYRYKGLLILGKNVTKQSFISSEFYHFIPPGIRKEPLENYKLDIKNKVHLEIIIDCNQEMPKWWEFIEVNIAWKNPIYETFK</sequence>
<keyword evidence="1" id="KW-1133">Transmembrane helix</keyword>
<organism evidence="2">
    <name type="scientific">Clostridium botulinum (strain Eklund 17B / Type B)</name>
    <dbReference type="NCBI Taxonomy" id="935198"/>
    <lineage>
        <taxon>Bacteria</taxon>
        <taxon>Bacillati</taxon>
        <taxon>Bacillota</taxon>
        <taxon>Clostridia</taxon>
        <taxon>Eubacteriales</taxon>
        <taxon>Clostridiaceae</taxon>
        <taxon>Clostridium</taxon>
    </lineage>
</organism>